<comment type="caution">
    <text evidence="1">The sequence shown here is derived from an EMBL/GenBank/DDBJ whole genome shotgun (WGS) entry which is preliminary data.</text>
</comment>
<dbReference type="Proteomes" id="UP000050326">
    <property type="component" value="Unassembled WGS sequence"/>
</dbReference>
<evidence type="ECO:0008006" key="3">
    <source>
        <dbReference type="Google" id="ProtNLM"/>
    </source>
</evidence>
<dbReference type="Pfam" id="PF14101">
    <property type="entry name" value="DUF4275"/>
    <property type="match status" value="1"/>
</dbReference>
<evidence type="ECO:0000313" key="1">
    <source>
        <dbReference type="EMBL" id="KPU42879.1"/>
    </source>
</evidence>
<dbReference type="AlphaFoldDB" id="A0A0P8W5H2"/>
<name>A0A0P8W5H2_9CLOT</name>
<proteinExistence type="predicted"/>
<dbReference type="OrthoDB" id="1711074at2"/>
<accession>A0A0P8W5H2</accession>
<sequence>MSRIFSEIFWKEFFKEIERIDELEDNEEKEIRHQLLDEVTNKINDYSSHIFDYEYSQKRQKVIERSVVFVPQENLRMLKTRWSKLFAKSVDDQTKSKIHYSQFKWHIFSFKVISFLEKGEARKAFDQCQENTVYAFYQDRDEAFLIKNPSLLQSGDFDMESDIYIFDTIEKWTYIHTHEEQCGPYFYCVK</sequence>
<dbReference type="InterPro" id="IPR025454">
    <property type="entry name" value="DUF4275"/>
</dbReference>
<keyword evidence="2" id="KW-1185">Reference proteome</keyword>
<evidence type="ECO:0000313" key="2">
    <source>
        <dbReference type="Proteomes" id="UP000050326"/>
    </source>
</evidence>
<organism evidence="1 2">
    <name type="scientific">Oxobacter pfennigii</name>
    <dbReference type="NCBI Taxonomy" id="36849"/>
    <lineage>
        <taxon>Bacteria</taxon>
        <taxon>Bacillati</taxon>
        <taxon>Bacillota</taxon>
        <taxon>Clostridia</taxon>
        <taxon>Eubacteriales</taxon>
        <taxon>Clostridiaceae</taxon>
        <taxon>Oxobacter</taxon>
    </lineage>
</organism>
<protein>
    <recommendedName>
        <fullName evidence="3">DUF4275 domain-containing protein</fullName>
    </recommendedName>
</protein>
<reference evidence="1 2" key="1">
    <citation type="submission" date="2015-09" db="EMBL/GenBank/DDBJ databases">
        <title>Genome sequence of Oxobacter pfennigii DSM 3222.</title>
        <authorList>
            <person name="Poehlein A."/>
            <person name="Bengelsdorf F.R."/>
            <person name="Schiel-Bengelsdorf B."/>
            <person name="Duerre P."/>
            <person name="Daniel R."/>
        </authorList>
    </citation>
    <scope>NUCLEOTIDE SEQUENCE [LARGE SCALE GENOMIC DNA]</scope>
    <source>
        <strain evidence="1 2">DSM 3222</strain>
    </source>
</reference>
<dbReference type="RefSeq" id="WP_054876617.1">
    <property type="nucleotide sequence ID" value="NZ_LKET01000051.1"/>
</dbReference>
<dbReference type="EMBL" id="LKET01000051">
    <property type="protein sequence ID" value="KPU42879.1"/>
    <property type="molecule type" value="Genomic_DNA"/>
</dbReference>
<gene>
    <name evidence="1" type="ORF">OXPF_36470</name>
</gene>